<evidence type="ECO:0000256" key="5">
    <source>
        <dbReference type="ARBA" id="ARBA00022475"/>
    </source>
</evidence>
<keyword evidence="10 13" id="KW-0472">Membrane</keyword>
<gene>
    <name evidence="14" type="primary">fliP_2</name>
    <name evidence="13" type="synonym">fliP</name>
    <name evidence="14" type="ORF">Lgee_1298</name>
</gene>
<dbReference type="NCBIfam" id="TIGR01103">
    <property type="entry name" value="fliP"/>
    <property type="match status" value="1"/>
</dbReference>
<dbReference type="Pfam" id="PF00813">
    <property type="entry name" value="FliP"/>
    <property type="match status" value="1"/>
</dbReference>
<dbReference type="GO" id="GO:0009425">
    <property type="term" value="C:bacterial-type flagellum basal body"/>
    <property type="evidence" value="ECO:0007669"/>
    <property type="project" value="UniProtKB-SubCell"/>
</dbReference>
<keyword evidence="12 13" id="KW-1006">Bacterial flagellum protein export</keyword>
<dbReference type="PROSITE" id="PS01060">
    <property type="entry name" value="FLIP_1"/>
    <property type="match status" value="1"/>
</dbReference>
<keyword evidence="14" id="KW-0282">Flagellum</keyword>
<evidence type="ECO:0000256" key="4">
    <source>
        <dbReference type="ARBA" id="ARBA00022448"/>
    </source>
</evidence>
<protein>
    <recommendedName>
        <fullName evidence="3 13">Flagellar biosynthetic protein FliP</fullName>
    </recommendedName>
</protein>
<keyword evidence="5 13" id="KW-1003">Cell membrane</keyword>
<dbReference type="InterPro" id="IPR005837">
    <property type="entry name" value="FliP"/>
</dbReference>
<evidence type="ECO:0000256" key="13">
    <source>
        <dbReference type="RuleBase" id="RU362069"/>
    </source>
</evidence>
<organism evidence="14 15">
    <name type="scientific">Legionella geestiana</name>
    <dbReference type="NCBI Taxonomy" id="45065"/>
    <lineage>
        <taxon>Bacteria</taxon>
        <taxon>Pseudomonadati</taxon>
        <taxon>Pseudomonadota</taxon>
        <taxon>Gammaproteobacteria</taxon>
        <taxon>Legionellales</taxon>
        <taxon>Legionellaceae</taxon>
        <taxon>Legionella</taxon>
    </lineage>
</organism>
<comment type="subcellular location">
    <subcellularLocation>
        <location evidence="13">Cell membrane</location>
        <topology evidence="13">Multi-pass membrane protein</topology>
    </subcellularLocation>
    <subcellularLocation>
        <location evidence="13">Bacterial flagellum basal body</location>
    </subcellularLocation>
</comment>
<keyword evidence="14" id="KW-0969">Cilium</keyword>
<proteinExistence type="inferred from homology"/>
<dbReference type="STRING" id="45065.Lgee_1298"/>
<dbReference type="GO" id="GO:0005886">
    <property type="term" value="C:plasma membrane"/>
    <property type="evidence" value="ECO:0007669"/>
    <property type="project" value="UniProtKB-SubCell"/>
</dbReference>
<evidence type="ECO:0000256" key="6">
    <source>
        <dbReference type="ARBA" id="ARBA00022692"/>
    </source>
</evidence>
<evidence type="ECO:0000256" key="1">
    <source>
        <dbReference type="ARBA" id="ARBA00003663"/>
    </source>
</evidence>
<keyword evidence="6 13" id="KW-0812">Transmembrane</keyword>
<keyword evidence="15" id="KW-1185">Reference proteome</keyword>
<dbReference type="RefSeq" id="WP_028386010.1">
    <property type="nucleotide sequence ID" value="NZ_CAAAHN010000011.1"/>
</dbReference>
<keyword evidence="14" id="KW-0966">Cell projection</keyword>
<feature type="transmembrane region" description="Helical" evidence="13">
    <location>
        <begin position="211"/>
        <end position="234"/>
    </location>
</feature>
<evidence type="ECO:0000256" key="12">
    <source>
        <dbReference type="ARBA" id="ARBA00023225"/>
    </source>
</evidence>
<evidence type="ECO:0000256" key="2">
    <source>
        <dbReference type="ARBA" id="ARBA00006257"/>
    </source>
</evidence>
<keyword evidence="11" id="KW-0975">Bacterial flagellum</keyword>
<comment type="function">
    <text evidence="1 13">Plays a role in the flagellum-specific transport system.</text>
</comment>
<dbReference type="PRINTS" id="PR01302">
    <property type="entry name" value="TYPE3IMPPROT"/>
</dbReference>
<reference evidence="14 15" key="1">
    <citation type="submission" date="2015-11" db="EMBL/GenBank/DDBJ databases">
        <title>Genomic analysis of 38 Legionella species identifies large and diverse effector repertoires.</title>
        <authorList>
            <person name="Burstein D."/>
            <person name="Amaro F."/>
            <person name="Zusman T."/>
            <person name="Lifshitz Z."/>
            <person name="Cohen O."/>
            <person name="Gilbert J.A."/>
            <person name="Pupko T."/>
            <person name="Shuman H.A."/>
            <person name="Segal G."/>
        </authorList>
    </citation>
    <scope>NUCLEOTIDE SEQUENCE [LARGE SCALE GENOMIC DNA]</scope>
    <source>
        <strain evidence="14 15">ATCC 49504</strain>
    </source>
</reference>
<evidence type="ECO:0000256" key="8">
    <source>
        <dbReference type="ARBA" id="ARBA00022927"/>
    </source>
</evidence>
<dbReference type="Proteomes" id="UP000054785">
    <property type="component" value="Unassembled WGS sequence"/>
</dbReference>
<keyword evidence="8 13" id="KW-0653">Protein transport</keyword>
<evidence type="ECO:0000256" key="7">
    <source>
        <dbReference type="ARBA" id="ARBA00022795"/>
    </source>
</evidence>
<dbReference type="InterPro" id="IPR005838">
    <property type="entry name" value="T3SS_IM_P"/>
</dbReference>
<feature type="transmembrane region" description="Helical" evidence="13">
    <location>
        <begin position="176"/>
        <end position="199"/>
    </location>
</feature>
<keyword evidence="7 13" id="KW-1005">Bacterial flagellum biogenesis</keyword>
<dbReference type="EMBL" id="LNYC01000051">
    <property type="protein sequence ID" value="KTC99032.1"/>
    <property type="molecule type" value="Genomic_DNA"/>
</dbReference>
<evidence type="ECO:0000313" key="14">
    <source>
        <dbReference type="EMBL" id="KTC99032.1"/>
    </source>
</evidence>
<evidence type="ECO:0000256" key="11">
    <source>
        <dbReference type="ARBA" id="ARBA00023143"/>
    </source>
</evidence>
<dbReference type="PATRIC" id="fig|45065.4.peg.1398"/>
<name>A0A0W0TUC1_9GAMM</name>
<feature type="transmembrane region" description="Helical" evidence="13">
    <location>
        <begin position="35"/>
        <end position="68"/>
    </location>
</feature>
<feature type="transmembrane region" description="Helical" evidence="13">
    <location>
        <begin position="80"/>
        <end position="99"/>
    </location>
</feature>
<evidence type="ECO:0000256" key="9">
    <source>
        <dbReference type="ARBA" id="ARBA00022989"/>
    </source>
</evidence>
<dbReference type="NCBIfam" id="NF009438">
    <property type="entry name" value="PRK12797.1"/>
    <property type="match status" value="1"/>
</dbReference>
<dbReference type="GO" id="GO:0009306">
    <property type="term" value="P:protein secretion"/>
    <property type="evidence" value="ECO:0007669"/>
    <property type="project" value="UniProtKB-UniRule"/>
</dbReference>
<evidence type="ECO:0000256" key="3">
    <source>
        <dbReference type="ARBA" id="ARBA00021714"/>
    </source>
</evidence>
<dbReference type="PANTHER" id="PTHR30587">
    <property type="entry name" value="FLAGELLAR BIOSYNTHETIC PROTEIN FLIP"/>
    <property type="match status" value="1"/>
</dbReference>
<accession>A0A0W0TUC1</accession>
<evidence type="ECO:0000256" key="10">
    <source>
        <dbReference type="ARBA" id="ARBA00023136"/>
    </source>
</evidence>
<comment type="similarity">
    <text evidence="2 13">Belongs to the FliP/MopC/SpaP family.</text>
</comment>
<keyword evidence="9 13" id="KW-1133">Transmembrane helix</keyword>
<dbReference type="OrthoDB" id="9805111at2"/>
<keyword evidence="4 13" id="KW-0813">Transport</keyword>
<evidence type="ECO:0000313" key="15">
    <source>
        <dbReference type="Proteomes" id="UP000054785"/>
    </source>
</evidence>
<dbReference type="PRINTS" id="PR00951">
    <property type="entry name" value="FLGBIOSNFLIP"/>
</dbReference>
<dbReference type="PANTHER" id="PTHR30587:SF0">
    <property type="entry name" value="FLAGELLAR BIOSYNTHETIC PROTEIN FLIP"/>
    <property type="match status" value="1"/>
</dbReference>
<dbReference type="PROSITE" id="PS01061">
    <property type="entry name" value="FLIP_2"/>
    <property type="match status" value="1"/>
</dbReference>
<dbReference type="GO" id="GO:0044781">
    <property type="term" value="P:bacterial-type flagellum organization"/>
    <property type="evidence" value="ECO:0007669"/>
    <property type="project" value="UniProtKB-UniRule"/>
</dbReference>
<sequence length="240" mass="26874">MRNKLTVGLLLFIPAMAFADPSTWSLPDADEWPEALRLFALMTLLGLTPALLIMLSSFTRIIVVLSILRTALGLQQTPPNMVLMSLALFLTCMTMMPVANRIYTESFIPWEAHQISTETALLHAQKPIRAFLLRQTREKDVRQMAFLAKAPLPKRAEDVQFHYLVPAFLLSELQTAFQIGFMIFLPFLLVDLVVSGILMTMGMMMVPPMSIALPIKLLLFVLIDGWSLVVQSLVGSFHGV</sequence>
<dbReference type="AlphaFoldDB" id="A0A0W0TUC1"/>
<comment type="caution">
    <text evidence="14">The sequence shown here is derived from an EMBL/GenBank/DDBJ whole genome shotgun (WGS) entry which is preliminary data.</text>
</comment>